<dbReference type="GO" id="GO:0005737">
    <property type="term" value="C:cytoplasm"/>
    <property type="evidence" value="ECO:0007669"/>
    <property type="project" value="TreeGrafter"/>
</dbReference>
<dbReference type="EMBL" id="JADBJN010000001">
    <property type="protein sequence ID" value="KAG5684461.1"/>
    <property type="molecule type" value="Genomic_DNA"/>
</dbReference>
<dbReference type="PANTHER" id="PTHR10183">
    <property type="entry name" value="CALPAIN"/>
    <property type="match status" value="1"/>
</dbReference>
<dbReference type="Gene3D" id="3.90.70.10">
    <property type="entry name" value="Cysteine proteinases"/>
    <property type="match status" value="1"/>
</dbReference>
<evidence type="ECO:0000256" key="2">
    <source>
        <dbReference type="PIRSR" id="PIRSR622684-1"/>
    </source>
</evidence>
<feature type="active site" evidence="2">
    <location>
        <position position="96"/>
    </location>
</feature>
<name>A0A9J6CR22_POLVA</name>
<dbReference type="Pfam" id="PF00648">
    <property type="entry name" value="Peptidase_C2"/>
    <property type="match status" value="1"/>
</dbReference>
<gene>
    <name evidence="5" type="ORF">PVAND_013695</name>
</gene>
<dbReference type="PANTHER" id="PTHR10183:SF433">
    <property type="entry name" value="CALPAIN-A-RELATED"/>
    <property type="match status" value="1"/>
</dbReference>
<dbReference type="GO" id="GO:0006508">
    <property type="term" value="P:proteolysis"/>
    <property type="evidence" value="ECO:0007669"/>
    <property type="project" value="InterPro"/>
</dbReference>
<dbReference type="InterPro" id="IPR022684">
    <property type="entry name" value="Calpain_cysteine_protease"/>
</dbReference>
<comment type="similarity">
    <text evidence="1">Belongs to the peptidase C2 family.</text>
</comment>
<feature type="active site" evidence="2">
    <location>
        <position position="124"/>
    </location>
</feature>
<dbReference type="Proteomes" id="UP001107558">
    <property type="component" value="Chromosome 1"/>
</dbReference>
<evidence type="ECO:0000313" key="5">
    <source>
        <dbReference type="EMBL" id="KAG5684461.1"/>
    </source>
</evidence>
<dbReference type="PROSITE" id="PS50203">
    <property type="entry name" value="CALPAIN_CAT"/>
    <property type="match status" value="1"/>
</dbReference>
<comment type="caution">
    <text evidence="5">The sequence shown here is derived from an EMBL/GenBank/DDBJ whole genome shotgun (WGS) entry which is preliminary data.</text>
</comment>
<sequence>MRSSEKNEFWSALLEKAYAKLNGSYEHLNSGTTSEAFQDFTGAITKTYFLNKVTSNLFKIMLKAYNSYSMMGCCIEADPDPQVPEAVTPKGLIKGHAYSITKVQFVDVKTPKSSAKIPLIRLRNPWGDETE</sequence>
<evidence type="ECO:0000256" key="1">
    <source>
        <dbReference type="ARBA" id="ARBA00007623"/>
    </source>
</evidence>
<evidence type="ECO:0000256" key="3">
    <source>
        <dbReference type="PROSITE-ProRule" id="PRU00239"/>
    </source>
</evidence>
<evidence type="ECO:0000259" key="4">
    <source>
        <dbReference type="PROSITE" id="PS50203"/>
    </source>
</evidence>
<organism evidence="5 6">
    <name type="scientific">Polypedilum vanderplanki</name>
    <name type="common">Sleeping chironomid midge</name>
    <dbReference type="NCBI Taxonomy" id="319348"/>
    <lineage>
        <taxon>Eukaryota</taxon>
        <taxon>Metazoa</taxon>
        <taxon>Ecdysozoa</taxon>
        <taxon>Arthropoda</taxon>
        <taxon>Hexapoda</taxon>
        <taxon>Insecta</taxon>
        <taxon>Pterygota</taxon>
        <taxon>Neoptera</taxon>
        <taxon>Endopterygota</taxon>
        <taxon>Diptera</taxon>
        <taxon>Nematocera</taxon>
        <taxon>Chironomoidea</taxon>
        <taxon>Chironomidae</taxon>
        <taxon>Chironominae</taxon>
        <taxon>Polypedilum</taxon>
        <taxon>Polypedilum</taxon>
    </lineage>
</organism>
<dbReference type="InterPro" id="IPR001300">
    <property type="entry name" value="Peptidase_C2_calpain_cat"/>
</dbReference>
<proteinExistence type="inferred from homology"/>
<accession>A0A9J6CR22</accession>
<dbReference type="InterPro" id="IPR038765">
    <property type="entry name" value="Papain-like_cys_pep_sf"/>
</dbReference>
<feature type="domain" description="Calpain catalytic" evidence="4">
    <location>
        <begin position="1"/>
        <end position="131"/>
    </location>
</feature>
<dbReference type="GO" id="GO:0004198">
    <property type="term" value="F:calcium-dependent cysteine-type endopeptidase activity"/>
    <property type="evidence" value="ECO:0007669"/>
    <property type="project" value="InterPro"/>
</dbReference>
<dbReference type="SMART" id="SM00230">
    <property type="entry name" value="CysPc"/>
    <property type="match status" value="1"/>
</dbReference>
<keyword evidence="6" id="KW-1185">Reference proteome</keyword>
<comment type="caution">
    <text evidence="3">Lacks conserved residue(s) required for the propagation of feature annotation.</text>
</comment>
<protein>
    <recommendedName>
        <fullName evidence="4">Calpain catalytic domain-containing protein</fullName>
    </recommendedName>
</protein>
<dbReference type="AlphaFoldDB" id="A0A9J6CR22"/>
<evidence type="ECO:0000313" key="6">
    <source>
        <dbReference type="Proteomes" id="UP001107558"/>
    </source>
</evidence>
<dbReference type="OrthoDB" id="424753at2759"/>
<reference evidence="5" key="1">
    <citation type="submission" date="2021-03" db="EMBL/GenBank/DDBJ databases">
        <title>Chromosome level genome of the anhydrobiotic midge Polypedilum vanderplanki.</title>
        <authorList>
            <person name="Yoshida Y."/>
            <person name="Kikawada T."/>
            <person name="Gusev O."/>
        </authorList>
    </citation>
    <scope>NUCLEOTIDE SEQUENCE</scope>
    <source>
        <strain evidence="5">NIAS01</strain>
        <tissue evidence="5">Whole body or cell culture</tissue>
    </source>
</reference>
<dbReference type="SUPFAM" id="SSF54001">
    <property type="entry name" value="Cysteine proteinases"/>
    <property type="match status" value="1"/>
</dbReference>